<keyword evidence="1" id="KW-0472">Membrane</keyword>
<name>A0AAD7EQV3_9AGAR</name>
<dbReference type="Proteomes" id="UP001218218">
    <property type="component" value="Unassembled WGS sequence"/>
</dbReference>
<gene>
    <name evidence="2" type="ORF">DFH08DRAFT_808531</name>
</gene>
<evidence type="ECO:0000313" key="3">
    <source>
        <dbReference type="Proteomes" id="UP001218218"/>
    </source>
</evidence>
<organism evidence="2 3">
    <name type="scientific">Mycena albidolilacea</name>
    <dbReference type="NCBI Taxonomy" id="1033008"/>
    <lineage>
        <taxon>Eukaryota</taxon>
        <taxon>Fungi</taxon>
        <taxon>Dikarya</taxon>
        <taxon>Basidiomycota</taxon>
        <taxon>Agaricomycotina</taxon>
        <taxon>Agaricomycetes</taxon>
        <taxon>Agaricomycetidae</taxon>
        <taxon>Agaricales</taxon>
        <taxon>Marasmiineae</taxon>
        <taxon>Mycenaceae</taxon>
        <taxon>Mycena</taxon>
    </lineage>
</organism>
<accession>A0AAD7EQV3</accession>
<comment type="caution">
    <text evidence="2">The sequence shown here is derived from an EMBL/GenBank/DDBJ whole genome shotgun (WGS) entry which is preliminary data.</text>
</comment>
<evidence type="ECO:0000313" key="2">
    <source>
        <dbReference type="EMBL" id="KAJ7347745.1"/>
    </source>
</evidence>
<proteinExistence type="predicted"/>
<keyword evidence="1" id="KW-0812">Transmembrane</keyword>
<feature type="transmembrane region" description="Helical" evidence="1">
    <location>
        <begin position="26"/>
        <end position="44"/>
    </location>
</feature>
<keyword evidence="3" id="KW-1185">Reference proteome</keyword>
<keyword evidence="1" id="KW-1133">Transmembrane helix</keyword>
<sequence>MCNISNTLQFSTLFWTLSSSLIPGHIFPYFVLGVTSVSFVIYTLQHNLPSARVNRLNNTIAVVEEILTQAKANCTRDYLALVSAETRFLRNCLSNMTTISRSLATVEREVRDIQTSLLLLIESVHQRKLAEDLHESQEIVDAVLPQQSCRARVYGRPTEPGDEV</sequence>
<reference evidence="2" key="1">
    <citation type="submission" date="2023-03" db="EMBL/GenBank/DDBJ databases">
        <title>Massive genome expansion in bonnet fungi (Mycena s.s.) driven by repeated elements and novel gene families across ecological guilds.</title>
        <authorList>
            <consortium name="Lawrence Berkeley National Laboratory"/>
            <person name="Harder C.B."/>
            <person name="Miyauchi S."/>
            <person name="Viragh M."/>
            <person name="Kuo A."/>
            <person name="Thoen E."/>
            <person name="Andreopoulos B."/>
            <person name="Lu D."/>
            <person name="Skrede I."/>
            <person name="Drula E."/>
            <person name="Henrissat B."/>
            <person name="Morin E."/>
            <person name="Kohler A."/>
            <person name="Barry K."/>
            <person name="LaButti K."/>
            <person name="Morin E."/>
            <person name="Salamov A."/>
            <person name="Lipzen A."/>
            <person name="Mereny Z."/>
            <person name="Hegedus B."/>
            <person name="Baldrian P."/>
            <person name="Stursova M."/>
            <person name="Weitz H."/>
            <person name="Taylor A."/>
            <person name="Grigoriev I.V."/>
            <person name="Nagy L.G."/>
            <person name="Martin F."/>
            <person name="Kauserud H."/>
        </authorList>
    </citation>
    <scope>NUCLEOTIDE SEQUENCE</scope>
    <source>
        <strain evidence="2">CBHHK002</strain>
    </source>
</reference>
<protein>
    <submittedName>
        <fullName evidence="2">Uncharacterized protein</fullName>
    </submittedName>
</protein>
<dbReference type="EMBL" id="JARIHO010000018">
    <property type="protein sequence ID" value="KAJ7347745.1"/>
    <property type="molecule type" value="Genomic_DNA"/>
</dbReference>
<evidence type="ECO:0000256" key="1">
    <source>
        <dbReference type="SAM" id="Phobius"/>
    </source>
</evidence>
<dbReference type="AlphaFoldDB" id="A0AAD7EQV3"/>